<reference evidence="1 2" key="1">
    <citation type="submission" date="2013-04" db="EMBL/GenBank/DDBJ databases">
        <authorList>
            <person name="Kuznetsov B."/>
            <person name="Ivanovsky R."/>
        </authorList>
    </citation>
    <scope>NUCLEOTIDE SEQUENCE [LARGE SCALE GENOMIC DNA]</scope>
    <source>
        <strain evidence="1 2">MGU-K5</strain>
    </source>
</reference>
<dbReference type="EMBL" id="AQPH01000103">
    <property type="protein sequence ID" value="EPY00365.1"/>
    <property type="molecule type" value="Genomic_DNA"/>
</dbReference>
<gene>
    <name evidence="1" type="ORF">K678_16490</name>
</gene>
<evidence type="ECO:0000313" key="1">
    <source>
        <dbReference type="EMBL" id="EPY00365.1"/>
    </source>
</evidence>
<name>S9TP34_MAGFU</name>
<accession>S9TP34</accession>
<organism evidence="1 2">
    <name type="scientific">Magnetospirillum fulvum MGU-K5</name>
    <dbReference type="NCBI Taxonomy" id="1316936"/>
    <lineage>
        <taxon>Bacteria</taxon>
        <taxon>Pseudomonadati</taxon>
        <taxon>Pseudomonadota</taxon>
        <taxon>Alphaproteobacteria</taxon>
        <taxon>Rhodospirillales</taxon>
        <taxon>Rhodospirillaceae</taxon>
        <taxon>Magnetospirillum</taxon>
    </lineage>
</organism>
<dbReference type="AlphaFoldDB" id="S9TP34"/>
<proteinExistence type="predicted"/>
<evidence type="ECO:0000313" key="2">
    <source>
        <dbReference type="Proteomes" id="UP000015350"/>
    </source>
</evidence>
<comment type="caution">
    <text evidence="1">The sequence shown here is derived from an EMBL/GenBank/DDBJ whole genome shotgun (WGS) entry which is preliminary data.</text>
</comment>
<sequence length="77" mass="8363">MLPGPLIEVVIIALRASGDDQEDICICICNFRDKAFDSINHGLSLAGWGDFIEPVKHNQPRITSQPCAKIVSINSAV</sequence>
<protein>
    <submittedName>
        <fullName evidence="1">Uncharacterized protein</fullName>
    </submittedName>
</protein>
<dbReference type="Proteomes" id="UP000015350">
    <property type="component" value="Unassembled WGS sequence"/>
</dbReference>